<dbReference type="AlphaFoldDB" id="A0A9X3S3X9"/>
<dbReference type="InterPro" id="IPR041916">
    <property type="entry name" value="Anti_sigma_zinc_sf"/>
</dbReference>
<evidence type="ECO:0000259" key="1">
    <source>
        <dbReference type="Pfam" id="PF13490"/>
    </source>
</evidence>
<proteinExistence type="predicted"/>
<accession>A0A9X3S3X9</accession>
<evidence type="ECO:0000313" key="3">
    <source>
        <dbReference type="Proteomes" id="UP001149140"/>
    </source>
</evidence>
<feature type="domain" description="Putative zinc-finger" evidence="1">
    <location>
        <begin position="14"/>
        <end position="47"/>
    </location>
</feature>
<evidence type="ECO:0000313" key="2">
    <source>
        <dbReference type="EMBL" id="MDA0162571.1"/>
    </source>
</evidence>
<dbReference type="Pfam" id="PF13490">
    <property type="entry name" value="zf-HC2"/>
    <property type="match status" value="1"/>
</dbReference>
<sequence>MTSNGRIIPGGISCREVVELVTEYLDGALSDADTERMEEHLKLCPPCVEYVDQIRATAQLAAVAAVELELRPDRDTLLRVFREFKAGG</sequence>
<protein>
    <submittedName>
        <fullName evidence="2">Zf-HC2 domain-containing protein</fullName>
    </submittedName>
</protein>
<gene>
    <name evidence="2" type="ORF">OM076_20015</name>
</gene>
<dbReference type="RefSeq" id="WP_270041812.1">
    <property type="nucleotide sequence ID" value="NZ_JAPDOD010000019.1"/>
</dbReference>
<dbReference type="Gene3D" id="1.10.10.1320">
    <property type="entry name" value="Anti-sigma factor, zinc-finger domain"/>
    <property type="match status" value="1"/>
</dbReference>
<dbReference type="Proteomes" id="UP001149140">
    <property type="component" value="Unassembled WGS sequence"/>
</dbReference>
<comment type="caution">
    <text evidence="2">The sequence shown here is derived from an EMBL/GenBank/DDBJ whole genome shotgun (WGS) entry which is preliminary data.</text>
</comment>
<reference evidence="2" key="1">
    <citation type="submission" date="2022-10" db="EMBL/GenBank/DDBJ databases">
        <title>The WGS of Solirubrobacter ginsenosidimutans DSM 21036.</title>
        <authorList>
            <person name="Jiang Z."/>
        </authorList>
    </citation>
    <scope>NUCLEOTIDE SEQUENCE</scope>
    <source>
        <strain evidence="2">DSM 21036</strain>
    </source>
</reference>
<dbReference type="EMBL" id="JAPDOD010000019">
    <property type="protein sequence ID" value="MDA0162571.1"/>
    <property type="molecule type" value="Genomic_DNA"/>
</dbReference>
<organism evidence="2 3">
    <name type="scientific">Solirubrobacter ginsenosidimutans</name>
    <dbReference type="NCBI Taxonomy" id="490573"/>
    <lineage>
        <taxon>Bacteria</taxon>
        <taxon>Bacillati</taxon>
        <taxon>Actinomycetota</taxon>
        <taxon>Thermoleophilia</taxon>
        <taxon>Solirubrobacterales</taxon>
        <taxon>Solirubrobacteraceae</taxon>
        <taxon>Solirubrobacter</taxon>
    </lineage>
</organism>
<name>A0A9X3S3X9_9ACTN</name>
<dbReference type="InterPro" id="IPR027383">
    <property type="entry name" value="Znf_put"/>
</dbReference>
<keyword evidence="3" id="KW-1185">Reference proteome</keyword>